<keyword evidence="3" id="KW-1185">Reference proteome</keyword>
<evidence type="ECO:0000313" key="2">
    <source>
        <dbReference type="EMBL" id="KAJ1080219.1"/>
    </source>
</evidence>
<accession>A0AAV7KPX8</accession>
<feature type="compositionally biased region" description="Acidic residues" evidence="1">
    <location>
        <begin position="91"/>
        <end position="103"/>
    </location>
</feature>
<name>A0AAV7KPX8_PLEWA</name>
<feature type="compositionally biased region" description="Basic and acidic residues" evidence="1">
    <location>
        <begin position="135"/>
        <end position="166"/>
    </location>
</feature>
<feature type="region of interest" description="Disordered" evidence="1">
    <location>
        <begin position="1"/>
        <end position="211"/>
    </location>
</feature>
<proteinExistence type="predicted"/>
<dbReference type="EMBL" id="JANPWB010000016">
    <property type="protein sequence ID" value="KAJ1080219.1"/>
    <property type="molecule type" value="Genomic_DNA"/>
</dbReference>
<feature type="compositionally biased region" description="Basic and acidic residues" evidence="1">
    <location>
        <begin position="27"/>
        <end position="85"/>
    </location>
</feature>
<sequence length="211" mass="23671">MRNQRSGSQHQISEMRNQDTTDEDTTKEDTTKEYTIKEDTTKEDTTDEDTTNKDTTKEDTTNKDTTKEDTTKQRAEINSSREEKFSFQLDCDLEAADREDDVGAVDQDGPLPQFPGGTTKSSPPRSLYDFWVKSRKGDNTDRCEEKGAGRMRSAKEGERGPNHVEEPGIEVKMTRVGGAIHQKPAEESSGPKGKDRRTLAATFQEESGCPR</sequence>
<feature type="compositionally biased region" description="Polar residues" evidence="1">
    <location>
        <begin position="1"/>
        <end position="15"/>
    </location>
</feature>
<comment type="caution">
    <text evidence="2">The sequence shown here is derived from an EMBL/GenBank/DDBJ whole genome shotgun (WGS) entry which is preliminary data.</text>
</comment>
<evidence type="ECO:0000313" key="3">
    <source>
        <dbReference type="Proteomes" id="UP001066276"/>
    </source>
</evidence>
<organism evidence="2 3">
    <name type="scientific">Pleurodeles waltl</name>
    <name type="common">Iberian ribbed newt</name>
    <dbReference type="NCBI Taxonomy" id="8319"/>
    <lineage>
        <taxon>Eukaryota</taxon>
        <taxon>Metazoa</taxon>
        <taxon>Chordata</taxon>
        <taxon>Craniata</taxon>
        <taxon>Vertebrata</taxon>
        <taxon>Euteleostomi</taxon>
        <taxon>Amphibia</taxon>
        <taxon>Batrachia</taxon>
        <taxon>Caudata</taxon>
        <taxon>Salamandroidea</taxon>
        <taxon>Salamandridae</taxon>
        <taxon>Pleurodelinae</taxon>
        <taxon>Pleurodeles</taxon>
    </lineage>
</organism>
<reference evidence="2" key="1">
    <citation type="journal article" date="2022" name="bioRxiv">
        <title>Sequencing and chromosome-scale assembly of the giantPleurodeles waltlgenome.</title>
        <authorList>
            <person name="Brown T."/>
            <person name="Elewa A."/>
            <person name="Iarovenko S."/>
            <person name="Subramanian E."/>
            <person name="Araus A.J."/>
            <person name="Petzold A."/>
            <person name="Susuki M."/>
            <person name="Suzuki K.-i.T."/>
            <person name="Hayashi T."/>
            <person name="Toyoda A."/>
            <person name="Oliveira C."/>
            <person name="Osipova E."/>
            <person name="Leigh N.D."/>
            <person name="Simon A."/>
            <person name="Yun M.H."/>
        </authorList>
    </citation>
    <scope>NUCLEOTIDE SEQUENCE</scope>
    <source>
        <strain evidence="2">20211129_DDA</strain>
        <tissue evidence="2">Liver</tissue>
    </source>
</reference>
<gene>
    <name evidence="2" type="ORF">NDU88_000439</name>
</gene>
<dbReference type="Proteomes" id="UP001066276">
    <property type="component" value="Chromosome 12"/>
</dbReference>
<evidence type="ECO:0000256" key="1">
    <source>
        <dbReference type="SAM" id="MobiDB-lite"/>
    </source>
</evidence>
<protein>
    <submittedName>
        <fullName evidence="2">Uncharacterized protein</fullName>
    </submittedName>
</protein>
<dbReference type="AlphaFoldDB" id="A0AAV7KPX8"/>